<sequence length="31" mass="3567">MKYTASFTNCRLEWHEPSLPLNSLRTSLALS</sequence>
<reference evidence="1" key="1">
    <citation type="submission" date="2014-11" db="EMBL/GenBank/DDBJ databases">
        <authorList>
            <person name="Amaro Gonzalez C."/>
        </authorList>
    </citation>
    <scope>NUCLEOTIDE SEQUENCE</scope>
</reference>
<name>A0A0E9UD73_ANGAN</name>
<proteinExistence type="predicted"/>
<reference evidence="1" key="2">
    <citation type="journal article" date="2015" name="Fish Shellfish Immunol.">
        <title>Early steps in the European eel (Anguilla anguilla)-Vibrio vulnificus interaction in the gills: Role of the RtxA13 toxin.</title>
        <authorList>
            <person name="Callol A."/>
            <person name="Pajuelo D."/>
            <person name="Ebbesson L."/>
            <person name="Teles M."/>
            <person name="MacKenzie S."/>
            <person name="Amaro C."/>
        </authorList>
    </citation>
    <scope>NUCLEOTIDE SEQUENCE</scope>
</reference>
<organism evidence="1">
    <name type="scientific">Anguilla anguilla</name>
    <name type="common">European freshwater eel</name>
    <name type="synonym">Muraena anguilla</name>
    <dbReference type="NCBI Taxonomy" id="7936"/>
    <lineage>
        <taxon>Eukaryota</taxon>
        <taxon>Metazoa</taxon>
        <taxon>Chordata</taxon>
        <taxon>Craniata</taxon>
        <taxon>Vertebrata</taxon>
        <taxon>Euteleostomi</taxon>
        <taxon>Actinopterygii</taxon>
        <taxon>Neopterygii</taxon>
        <taxon>Teleostei</taxon>
        <taxon>Anguilliformes</taxon>
        <taxon>Anguillidae</taxon>
        <taxon>Anguilla</taxon>
    </lineage>
</organism>
<evidence type="ECO:0000313" key="1">
    <source>
        <dbReference type="EMBL" id="JAH63190.1"/>
    </source>
</evidence>
<dbReference type="EMBL" id="GBXM01045387">
    <property type="protein sequence ID" value="JAH63190.1"/>
    <property type="molecule type" value="Transcribed_RNA"/>
</dbReference>
<accession>A0A0E9UD73</accession>
<protein>
    <submittedName>
        <fullName evidence="1">Uncharacterized protein</fullName>
    </submittedName>
</protein>
<dbReference type="AlphaFoldDB" id="A0A0E9UD73"/>